<protein>
    <submittedName>
        <fullName evidence="1">Uncharacterized protein</fullName>
    </submittedName>
</protein>
<reference evidence="1" key="1">
    <citation type="submission" date="2023-05" db="EMBL/GenBank/DDBJ databases">
        <title>Nepenthes gracilis genome sequencing.</title>
        <authorList>
            <person name="Fukushima K."/>
        </authorList>
    </citation>
    <scope>NUCLEOTIDE SEQUENCE</scope>
    <source>
        <strain evidence="1">SING2019-196</strain>
    </source>
</reference>
<gene>
    <name evidence="1" type="ORF">Nepgr_010056</name>
</gene>
<sequence length="78" mass="9097">MVIEKTDWQACNDDNAPEHGQRLCCIGTDLGRVRPVMDVRTAMSYRAAFNDDDVPEQKQRLYRIRTDLDRLRPVTGFR</sequence>
<proteinExistence type="predicted"/>
<organism evidence="1 2">
    <name type="scientific">Nepenthes gracilis</name>
    <name type="common">Slender pitcher plant</name>
    <dbReference type="NCBI Taxonomy" id="150966"/>
    <lineage>
        <taxon>Eukaryota</taxon>
        <taxon>Viridiplantae</taxon>
        <taxon>Streptophyta</taxon>
        <taxon>Embryophyta</taxon>
        <taxon>Tracheophyta</taxon>
        <taxon>Spermatophyta</taxon>
        <taxon>Magnoliopsida</taxon>
        <taxon>eudicotyledons</taxon>
        <taxon>Gunneridae</taxon>
        <taxon>Pentapetalae</taxon>
        <taxon>Caryophyllales</taxon>
        <taxon>Nepenthaceae</taxon>
        <taxon>Nepenthes</taxon>
    </lineage>
</organism>
<dbReference type="Proteomes" id="UP001279734">
    <property type="component" value="Unassembled WGS sequence"/>
</dbReference>
<evidence type="ECO:0000313" key="2">
    <source>
        <dbReference type="Proteomes" id="UP001279734"/>
    </source>
</evidence>
<comment type="caution">
    <text evidence="1">The sequence shown here is derived from an EMBL/GenBank/DDBJ whole genome shotgun (WGS) entry which is preliminary data.</text>
</comment>
<name>A0AAD3SC97_NEPGR</name>
<keyword evidence="2" id="KW-1185">Reference proteome</keyword>
<accession>A0AAD3SC97</accession>
<evidence type="ECO:0000313" key="1">
    <source>
        <dbReference type="EMBL" id="GMH08216.1"/>
    </source>
</evidence>
<dbReference type="AlphaFoldDB" id="A0AAD3SC97"/>
<dbReference type="EMBL" id="BSYO01000008">
    <property type="protein sequence ID" value="GMH08216.1"/>
    <property type="molecule type" value="Genomic_DNA"/>
</dbReference>